<dbReference type="Pfam" id="PF13673">
    <property type="entry name" value="Acetyltransf_10"/>
    <property type="match status" value="1"/>
</dbReference>
<dbReference type="SUPFAM" id="SSF55811">
    <property type="entry name" value="Nudix"/>
    <property type="match status" value="1"/>
</dbReference>
<proteinExistence type="predicted"/>
<evidence type="ECO:0000313" key="3">
    <source>
        <dbReference type="EMBL" id="QNO15803.1"/>
    </source>
</evidence>
<organism evidence="3 4">
    <name type="scientific">Alkalicella caledoniensis</name>
    <dbReference type="NCBI Taxonomy" id="2731377"/>
    <lineage>
        <taxon>Bacteria</taxon>
        <taxon>Bacillati</taxon>
        <taxon>Bacillota</taxon>
        <taxon>Clostridia</taxon>
        <taxon>Eubacteriales</taxon>
        <taxon>Proteinivoracaceae</taxon>
        <taxon>Alkalicella</taxon>
    </lineage>
</organism>
<protein>
    <submittedName>
        <fullName evidence="3">GNAT family N-acetyltransferase</fullName>
    </submittedName>
</protein>
<keyword evidence="3" id="KW-0808">Transferase</keyword>
<dbReference type="AlphaFoldDB" id="A0A7G9WAU1"/>
<dbReference type="SUPFAM" id="SSF55729">
    <property type="entry name" value="Acyl-CoA N-acyltransferases (Nat)"/>
    <property type="match status" value="1"/>
</dbReference>
<dbReference type="CDD" id="cd04301">
    <property type="entry name" value="NAT_SF"/>
    <property type="match status" value="1"/>
</dbReference>
<dbReference type="EMBL" id="CP058559">
    <property type="protein sequence ID" value="QNO15803.1"/>
    <property type="molecule type" value="Genomic_DNA"/>
</dbReference>
<dbReference type="CDD" id="cd04693">
    <property type="entry name" value="NUDIX_Hydrolase"/>
    <property type="match status" value="1"/>
</dbReference>
<dbReference type="InterPro" id="IPR016181">
    <property type="entry name" value="Acyl_CoA_acyltransferase"/>
</dbReference>
<sequence length="325" mass="38342">MELWDIYDEYRQKTQKNHERGKPMKPGDYHLVVHIWITNDKGQYLIQKRQPWKEGYPDTWDCAAAGSAVAGDSSKEAAVRETMEEIGVRIEEKDLEPLFSIKFSRGFDDIYLVRKNISLTELTLQEEEVADAKWATEDEIKDMISKGEFVPYHYLDGLLDLVNSKVIMKNATMDDSDVLFELQKKVFMPLYKKYQDHSTSPANQPKDRFLRRFELGEYYKIFYETELVGSVFVYLKEPGLMKLHIINILQDYQNKGIAQQVMERLELLYPQAKQWELETIKSEERNLYLYEKMGYVQQDNKKIINDKLHIVTYIKDKGIKTIQGY</sequence>
<dbReference type="PROSITE" id="PS51462">
    <property type="entry name" value="NUDIX"/>
    <property type="match status" value="1"/>
</dbReference>
<reference evidence="3 4" key="1">
    <citation type="submission" date="2020-07" db="EMBL/GenBank/DDBJ databases">
        <title>Alkalicella. sp. LB2 genome.</title>
        <authorList>
            <person name="Postec A."/>
            <person name="Quemeneur M."/>
        </authorList>
    </citation>
    <scope>NUCLEOTIDE SEQUENCE [LARGE SCALE GENOMIC DNA]</scope>
    <source>
        <strain evidence="3 4">LB2</strain>
    </source>
</reference>
<gene>
    <name evidence="3" type="ORF">HYG86_14030</name>
</gene>
<evidence type="ECO:0000313" key="4">
    <source>
        <dbReference type="Proteomes" id="UP000516160"/>
    </source>
</evidence>
<evidence type="ECO:0000259" key="2">
    <source>
        <dbReference type="PROSITE" id="PS51462"/>
    </source>
</evidence>
<dbReference type="PANTHER" id="PTHR10885">
    <property type="entry name" value="ISOPENTENYL-DIPHOSPHATE DELTA-ISOMERASE"/>
    <property type="match status" value="1"/>
</dbReference>
<dbReference type="InterPro" id="IPR000182">
    <property type="entry name" value="GNAT_dom"/>
</dbReference>
<feature type="domain" description="Nudix hydrolase" evidence="2">
    <location>
        <begin position="28"/>
        <end position="157"/>
    </location>
</feature>
<feature type="domain" description="N-acetyltransferase" evidence="1">
    <location>
        <begin position="166"/>
        <end position="320"/>
    </location>
</feature>
<dbReference type="PROSITE" id="PS51186">
    <property type="entry name" value="GNAT"/>
    <property type="match status" value="1"/>
</dbReference>
<dbReference type="InterPro" id="IPR000086">
    <property type="entry name" value="NUDIX_hydrolase_dom"/>
</dbReference>
<name>A0A7G9WAU1_ALKCA</name>
<accession>A0A7G9WAU1</accession>
<dbReference type="RefSeq" id="WP_213166207.1">
    <property type="nucleotide sequence ID" value="NZ_CP058559.1"/>
</dbReference>
<dbReference type="PANTHER" id="PTHR10885:SF0">
    <property type="entry name" value="ISOPENTENYL-DIPHOSPHATE DELTA-ISOMERASE"/>
    <property type="match status" value="1"/>
</dbReference>
<dbReference type="InterPro" id="IPR015797">
    <property type="entry name" value="NUDIX_hydrolase-like_dom_sf"/>
</dbReference>
<dbReference type="Gene3D" id="3.40.630.30">
    <property type="match status" value="1"/>
</dbReference>
<dbReference type="Pfam" id="PF00293">
    <property type="entry name" value="NUDIX"/>
    <property type="match status" value="1"/>
</dbReference>
<evidence type="ECO:0000259" key="1">
    <source>
        <dbReference type="PROSITE" id="PS51186"/>
    </source>
</evidence>
<dbReference type="GO" id="GO:0016747">
    <property type="term" value="F:acyltransferase activity, transferring groups other than amino-acyl groups"/>
    <property type="evidence" value="ECO:0007669"/>
    <property type="project" value="InterPro"/>
</dbReference>
<dbReference type="Gene3D" id="3.90.79.10">
    <property type="entry name" value="Nucleoside Triphosphate Pyrophosphohydrolase"/>
    <property type="match status" value="1"/>
</dbReference>
<dbReference type="Proteomes" id="UP000516160">
    <property type="component" value="Chromosome"/>
</dbReference>
<keyword evidence="4" id="KW-1185">Reference proteome</keyword>
<dbReference type="KEGG" id="acae:HYG86_14030"/>